<dbReference type="Proteomes" id="UP000824120">
    <property type="component" value="Chromosome 8"/>
</dbReference>
<organism evidence="2 3">
    <name type="scientific">Solanum commersonii</name>
    <name type="common">Commerson's wild potato</name>
    <name type="synonym">Commerson's nightshade</name>
    <dbReference type="NCBI Taxonomy" id="4109"/>
    <lineage>
        <taxon>Eukaryota</taxon>
        <taxon>Viridiplantae</taxon>
        <taxon>Streptophyta</taxon>
        <taxon>Embryophyta</taxon>
        <taxon>Tracheophyta</taxon>
        <taxon>Spermatophyta</taxon>
        <taxon>Magnoliopsida</taxon>
        <taxon>eudicotyledons</taxon>
        <taxon>Gunneridae</taxon>
        <taxon>Pentapetalae</taxon>
        <taxon>asterids</taxon>
        <taxon>lamiids</taxon>
        <taxon>Solanales</taxon>
        <taxon>Solanaceae</taxon>
        <taxon>Solanoideae</taxon>
        <taxon>Solaneae</taxon>
        <taxon>Solanum</taxon>
    </lineage>
</organism>
<proteinExistence type="predicted"/>
<feature type="compositionally biased region" description="Polar residues" evidence="1">
    <location>
        <begin position="1"/>
        <end position="17"/>
    </location>
</feature>
<dbReference type="EMBL" id="JACXVP010000008">
    <property type="protein sequence ID" value="KAG5591475.1"/>
    <property type="molecule type" value="Genomic_DNA"/>
</dbReference>
<evidence type="ECO:0000256" key="1">
    <source>
        <dbReference type="SAM" id="MobiDB-lite"/>
    </source>
</evidence>
<feature type="compositionally biased region" description="Polar residues" evidence="1">
    <location>
        <begin position="73"/>
        <end position="112"/>
    </location>
</feature>
<protein>
    <submittedName>
        <fullName evidence="2">Uncharacterized protein</fullName>
    </submittedName>
</protein>
<comment type="caution">
    <text evidence="2">The sequence shown here is derived from an EMBL/GenBank/DDBJ whole genome shotgun (WGS) entry which is preliminary data.</text>
</comment>
<gene>
    <name evidence="2" type="ORF">H5410_041989</name>
</gene>
<feature type="compositionally biased region" description="Basic and acidic residues" evidence="1">
    <location>
        <begin position="113"/>
        <end position="126"/>
    </location>
</feature>
<evidence type="ECO:0000313" key="3">
    <source>
        <dbReference type="Proteomes" id="UP000824120"/>
    </source>
</evidence>
<feature type="compositionally biased region" description="Polar residues" evidence="1">
    <location>
        <begin position="30"/>
        <end position="41"/>
    </location>
</feature>
<evidence type="ECO:0000313" key="2">
    <source>
        <dbReference type="EMBL" id="KAG5591475.1"/>
    </source>
</evidence>
<accession>A0A9J5XT33</accession>
<sequence length="126" mass="14075">METIFTENDCSNVQPTPEENRSLNLSNNSHVPSTQPSTSNVNHEEVPGFEGFSSKPLGQLLMRSTQRRKVTLPTKTNVPKATQPDEQPNHSFQTSNSQSPQVDNVSGVPHNTVSKEKFRTMQDLRN</sequence>
<dbReference type="AlphaFoldDB" id="A0A9J5XT33"/>
<feature type="region of interest" description="Disordered" evidence="1">
    <location>
        <begin position="1"/>
        <end position="126"/>
    </location>
</feature>
<name>A0A9J5XT33_SOLCO</name>
<reference evidence="2 3" key="1">
    <citation type="submission" date="2020-09" db="EMBL/GenBank/DDBJ databases">
        <title>De no assembly of potato wild relative species, Solanum commersonii.</title>
        <authorList>
            <person name="Cho K."/>
        </authorList>
    </citation>
    <scope>NUCLEOTIDE SEQUENCE [LARGE SCALE GENOMIC DNA]</scope>
    <source>
        <strain evidence="2">LZ3.2</strain>
        <tissue evidence="2">Leaf</tissue>
    </source>
</reference>
<keyword evidence="3" id="KW-1185">Reference proteome</keyword>